<protein>
    <submittedName>
        <fullName evidence="1">Uncharacterized protein</fullName>
    </submittedName>
</protein>
<keyword evidence="2" id="KW-1185">Reference proteome</keyword>
<dbReference type="Proteomes" id="UP000238493">
    <property type="component" value="Unassembled WGS sequence"/>
</dbReference>
<sequence>MFVTNRIDECCFQLFDIPGSGDADNMLRKQRFGSQSKAPVQYEKPVYVIIVIVKFQIGKAIDRFAEFLFQFLSDWSDCCSPEQKWFVYYVFPSVIIFIIPRRAWDKFDHRFGWGEIGQGFERPRGISVVWADKDRRFDRGGVRLFKKIGSSAAYDRFLSEPCQKIRYRHCFLGVRFEMMVKSNPFVVRDFPLQFTLEQPRLFKPFVMGLFRAAKQLFQCI</sequence>
<evidence type="ECO:0000313" key="1">
    <source>
        <dbReference type="EMBL" id="PQA71751.1"/>
    </source>
</evidence>
<dbReference type="AlphaFoldDB" id="A0A2S7IUQ9"/>
<reference evidence="1 2" key="1">
    <citation type="submission" date="2018-02" db="EMBL/GenBank/DDBJ databases">
        <title>Draft genome sequence of Ochrobactrum oryzae found in Brazil.</title>
        <authorList>
            <person name="Cerdeira L."/>
            <person name="Andrade F."/>
            <person name="Zacariotto T."/>
            <person name="Barbosa B."/>
            <person name="Santos S."/>
            <person name="Cassetari V."/>
            <person name="Lincopan N."/>
        </authorList>
    </citation>
    <scope>NUCLEOTIDE SEQUENCE [LARGE SCALE GENOMIC DNA]</scope>
    <source>
        <strain evidence="1 2">OA447</strain>
    </source>
</reference>
<organism evidence="1 2">
    <name type="scientific">Brucella oryzae</name>
    <dbReference type="NCBI Taxonomy" id="335286"/>
    <lineage>
        <taxon>Bacteria</taxon>
        <taxon>Pseudomonadati</taxon>
        <taxon>Pseudomonadota</taxon>
        <taxon>Alphaproteobacteria</taxon>
        <taxon>Hyphomicrobiales</taxon>
        <taxon>Brucellaceae</taxon>
        <taxon>Brucella/Ochrobactrum group</taxon>
        <taxon>Brucella</taxon>
    </lineage>
</organism>
<evidence type="ECO:0000313" key="2">
    <source>
        <dbReference type="Proteomes" id="UP000238493"/>
    </source>
</evidence>
<accession>A0A2S7IUQ9</accession>
<dbReference type="EMBL" id="PTRC01000049">
    <property type="protein sequence ID" value="PQA71751.1"/>
    <property type="molecule type" value="Genomic_DNA"/>
</dbReference>
<comment type="caution">
    <text evidence="1">The sequence shown here is derived from an EMBL/GenBank/DDBJ whole genome shotgun (WGS) entry which is preliminary data.</text>
</comment>
<name>A0A2S7IUQ9_9HYPH</name>
<proteinExistence type="predicted"/>
<gene>
    <name evidence="1" type="ORF">C3731_20430</name>
</gene>